<dbReference type="PANTHER" id="PTHR42910:SF1">
    <property type="entry name" value="MAJOR FACILITATOR SUPERFAMILY (MFS) PROFILE DOMAIN-CONTAINING PROTEIN"/>
    <property type="match status" value="1"/>
</dbReference>
<feature type="transmembrane region" description="Helical" evidence="4">
    <location>
        <begin position="281"/>
        <end position="299"/>
    </location>
</feature>
<feature type="transmembrane region" description="Helical" evidence="4">
    <location>
        <begin position="255"/>
        <end position="274"/>
    </location>
</feature>
<sequence length="411" mass="42720">MHAPSPSQPPAQRNLSKGLTLLLAIACGALVANLYYAQTLIDTIGPEVGLSPQIAGSITTLTQLGYGAGLALFVPLGDLFENKRLALVTTFGAILGSVGIALSGGPAIFLAASLVTGVCATGAQVLLPLASHLATEERQGRVIGTIMSGLLFGIMLARPAASFLAHLLGWRSIFYVSAALMTAIWLALFVYCPERRPEGKLGYGQILASVAGQLRQYRALRLRAFYQAMLFAAFNLFWTAAPLELLHNFDFSQEQVAWFALAGAGGALAAPLAGSLADRGLMWWTSLGALLMLTLSFVGADFAAAATSVIAFAVTAVLIDAAVQLNQITGQKIIFALSKEARARVNAAYMTVMFVFGASGSLIGSATFESGGWTLSALTGAAMGGITLIVFIFFDRGASATTNSAGGNSPA</sequence>
<evidence type="ECO:0000256" key="4">
    <source>
        <dbReference type="SAM" id="Phobius"/>
    </source>
</evidence>
<protein>
    <submittedName>
        <fullName evidence="6">MFS transporter</fullName>
    </submittedName>
</protein>
<feature type="transmembrane region" description="Helical" evidence="4">
    <location>
        <begin position="173"/>
        <end position="192"/>
    </location>
</feature>
<dbReference type="SUPFAM" id="SSF103473">
    <property type="entry name" value="MFS general substrate transporter"/>
    <property type="match status" value="1"/>
</dbReference>
<dbReference type="Gene3D" id="1.20.1250.20">
    <property type="entry name" value="MFS general substrate transporter like domains"/>
    <property type="match status" value="1"/>
</dbReference>
<feature type="transmembrane region" description="Helical" evidence="4">
    <location>
        <begin position="373"/>
        <end position="394"/>
    </location>
</feature>
<evidence type="ECO:0000259" key="5">
    <source>
        <dbReference type="PROSITE" id="PS50850"/>
    </source>
</evidence>
<dbReference type="PROSITE" id="PS50850">
    <property type="entry name" value="MFS"/>
    <property type="match status" value="1"/>
</dbReference>
<evidence type="ECO:0000256" key="2">
    <source>
        <dbReference type="ARBA" id="ARBA00022989"/>
    </source>
</evidence>
<dbReference type="CDD" id="cd17324">
    <property type="entry name" value="MFS_NepI_like"/>
    <property type="match status" value="1"/>
</dbReference>
<comment type="caution">
    <text evidence="6">The sequence shown here is derived from an EMBL/GenBank/DDBJ whole genome shotgun (WGS) entry which is preliminary data.</text>
</comment>
<dbReference type="Proteomes" id="UP000676996">
    <property type="component" value="Unassembled WGS sequence"/>
</dbReference>
<dbReference type="PANTHER" id="PTHR42910">
    <property type="entry name" value="TRANSPORTER SCO4007-RELATED"/>
    <property type="match status" value="1"/>
</dbReference>
<feature type="transmembrane region" description="Helical" evidence="4">
    <location>
        <begin position="21"/>
        <end position="41"/>
    </location>
</feature>
<feature type="transmembrane region" description="Helical" evidence="4">
    <location>
        <begin position="224"/>
        <end position="243"/>
    </location>
</feature>
<keyword evidence="1 4" id="KW-0812">Transmembrane</keyword>
<dbReference type="InterPro" id="IPR036259">
    <property type="entry name" value="MFS_trans_sf"/>
</dbReference>
<feature type="transmembrane region" description="Helical" evidence="4">
    <location>
        <begin position="305"/>
        <end position="326"/>
    </location>
</feature>
<accession>A0A8T4IAN3</accession>
<name>A0A8T4IAN3_9SPHN</name>
<gene>
    <name evidence="6" type="ORF">J7S20_02910</name>
</gene>
<dbReference type="Pfam" id="PF07690">
    <property type="entry name" value="MFS_1"/>
    <property type="match status" value="1"/>
</dbReference>
<dbReference type="EMBL" id="JAGRQC010000001">
    <property type="protein sequence ID" value="MBR0551453.1"/>
    <property type="molecule type" value="Genomic_DNA"/>
</dbReference>
<keyword evidence="2 4" id="KW-1133">Transmembrane helix</keyword>
<evidence type="ECO:0000313" key="7">
    <source>
        <dbReference type="Proteomes" id="UP000676996"/>
    </source>
</evidence>
<feature type="transmembrane region" description="Helical" evidence="4">
    <location>
        <begin position="85"/>
        <end position="102"/>
    </location>
</feature>
<evidence type="ECO:0000256" key="3">
    <source>
        <dbReference type="ARBA" id="ARBA00023136"/>
    </source>
</evidence>
<dbReference type="InterPro" id="IPR011701">
    <property type="entry name" value="MFS"/>
</dbReference>
<feature type="domain" description="Major facilitator superfamily (MFS) profile" evidence="5">
    <location>
        <begin position="19"/>
        <end position="399"/>
    </location>
</feature>
<reference evidence="6" key="1">
    <citation type="submission" date="2021-04" db="EMBL/GenBank/DDBJ databases">
        <title>Ouciella asimina sp. nov., isolated from the surface seawater in the hydrothermal field of Okinawa Trough.</title>
        <authorList>
            <person name="Shuang W."/>
        </authorList>
    </citation>
    <scope>NUCLEOTIDE SEQUENCE</scope>
    <source>
        <strain evidence="6">LXI357</strain>
    </source>
</reference>
<dbReference type="RefSeq" id="WP_284052727.1">
    <property type="nucleotide sequence ID" value="NZ_JAGRQC010000001.1"/>
</dbReference>
<dbReference type="AlphaFoldDB" id="A0A8T4IAN3"/>
<keyword evidence="3 4" id="KW-0472">Membrane</keyword>
<feature type="transmembrane region" description="Helical" evidence="4">
    <location>
        <begin position="108"/>
        <end position="130"/>
    </location>
</feature>
<keyword evidence="7" id="KW-1185">Reference proteome</keyword>
<proteinExistence type="predicted"/>
<feature type="transmembrane region" description="Helical" evidence="4">
    <location>
        <begin position="347"/>
        <end position="367"/>
    </location>
</feature>
<organism evidence="6 7">
    <name type="scientific">Stakelama marina</name>
    <dbReference type="NCBI Taxonomy" id="2826939"/>
    <lineage>
        <taxon>Bacteria</taxon>
        <taxon>Pseudomonadati</taxon>
        <taxon>Pseudomonadota</taxon>
        <taxon>Alphaproteobacteria</taxon>
        <taxon>Sphingomonadales</taxon>
        <taxon>Sphingomonadaceae</taxon>
        <taxon>Stakelama</taxon>
    </lineage>
</organism>
<evidence type="ECO:0000256" key="1">
    <source>
        <dbReference type="ARBA" id="ARBA00022692"/>
    </source>
</evidence>
<dbReference type="InterPro" id="IPR020846">
    <property type="entry name" value="MFS_dom"/>
</dbReference>
<feature type="transmembrane region" description="Helical" evidence="4">
    <location>
        <begin position="53"/>
        <end position="73"/>
    </location>
</feature>
<dbReference type="GO" id="GO:0022857">
    <property type="term" value="F:transmembrane transporter activity"/>
    <property type="evidence" value="ECO:0007669"/>
    <property type="project" value="InterPro"/>
</dbReference>
<evidence type="ECO:0000313" key="6">
    <source>
        <dbReference type="EMBL" id="MBR0551453.1"/>
    </source>
</evidence>
<feature type="transmembrane region" description="Helical" evidence="4">
    <location>
        <begin position="142"/>
        <end position="161"/>
    </location>
</feature>